<dbReference type="GeneID" id="28719411"/>
<feature type="compositionally biased region" description="Basic and acidic residues" evidence="1">
    <location>
        <begin position="19"/>
        <end position="33"/>
    </location>
</feature>
<dbReference type="TAIR" id="AT3G57787"/>
<proteinExistence type="predicted"/>
<dbReference type="Araport" id="AT3G57787"/>
<reference evidence="4" key="2">
    <citation type="journal article" date="2017" name="Plant J.">
        <title>Araport11: a complete reannotation of the Arabidopsis thaliana reference genome.</title>
        <authorList>
            <person name="Cheng C.Y."/>
            <person name="Krishnakumar V."/>
            <person name="Chan A.P."/>
            <person name="Thibaud-Nissen F."/>
            <person name="Schobel S."/>
            <person name="Town C.D."/>
        </authorList>
    </citation>
    <scope>GENOME REANNOTATION</scope>
    <source>
        <strain evidence="4">cv. Columbia</strain>
    </source>
</reference>
<reference evidence="3 4" key="1">
    <citation type="journal article" date="2000" name="Nature">
        <title>Sequence and analysis of chromosome 3 of the plant Arabidopsis thaliana.</title>
        <authorList>
            <consortium name="European Union Chromosome 3 Arabidopsis Sequencing Consortium"/>
            <consortium name="Institute for Genomic Research"/>
            <consortium name="Kazusa DNA Research Institute"/>
            <person name="Salanoubat M."/>
            <person name="Lemcke K."/>
            <person name="Rieger M."/>
            <person name="Ansorge W."/>
            <person name="Unseld M."/>
            <person name="Fartmann B."/>
            <person name="Valle G."/>
            <person name="Blocker H."/>
            <person name="Perez-Alonso M."/>
            <person name="Obermaier B."/>
            <person name="Delseny M."/>
            <person name="Boutry M."/>
            <person name="Grivell L.A."/>
            <person name="Mache R."/>
            <person name="Puigdomenech P."/>
            <person name="De Simone V."/>
            <person name="Choisne N."/>
            <person name="Artiguenave F."/>
            <person name="Robert C."/>
            <person name="Brottier P."/>
            <person name="Wincker P."/>
            <person name="Cattolico L."/>
            <person name="Weissenbach J."/>
            <person name="Saurin W."/>
            <person name="Quetier F."/>
            <person name="Schafer M."/>
            <person name="Muller-Auer S."/>
            <person name="Gabel C."/>
            <person name="Fuchs M."/>
            <person name="Benes V."/>
            <person name="Wurmbach E."/>
            <person name="Drzonek H."/>
            <person name="Erfle H."/>
            <person name="Jordan N."/>
            <person name="Bangert S."/>
            <person name="Wiedelmann R."/>
            <person name="Kranz H."/>
            <person name="Voss H."/>
            <person name="Holland R."/>
            <person name="Brandt P."/>
            <person name="Nyakatura G."/>
            <person name="Vezzi A."/>
            <person name="D'Angelo M."/>
            <person name="Pallavicini A."/>
            <person name="Toppo S."/>
            <person name="Simionati B."/>
            <person name="Conrad A."/>
            <person name="Hornischer K."/>
            <person name="Kauer G."/>
            <person name="Lohnert T.H."/>
            <person name="Nordsiek G."/>
            <person name="Reichelt J."/>
            <person name="Scharfe M."/>
            <person name="Schon O."/>
            <person name="Bargues M."/>
            <person name="Terol J."/>
            <person name="Climent J."/>
            <person name="Navarro P."/>
            <person name="Collado C."/>
            <person name="Perez-Perez A."/>
            <person name="Ottenwalder B."/>
            <person name="Duchemin D."/>
            <person name="Cooke R."/>
            <person name="Laudie M."/>
            <person name="Berger-Llauro C."/>
            <person name="Purnelle B."/>
            <person name="Masuy D."/>
            <person name="de Haan M."/>
            <person name="Maarse A.C."/>
            <person name="Alcaraz J.P."/>
            <person name="Cottet A."/>
            <person name="Casacuberta E."/>
            <person name="Monfort A."/>
            <person name="Argiriou A."/>
            <person name="flores M."/>
            <person name="Liguori R."/>
            <person name="Vitale D."/>
            <person name="Mannhaupt G."/>
            <person name="Haase D."/>
            <person name="Schoof H."/>
            <person name="Rudd S."/>
            <person name="Zaccaria P."/>
            <person name="Mewes H.W."/>
            <person name="Mayer K.F."/>
            <person name="Kaul S."/>
            <person name="Town C.D."/>
            <person name="Koo H.L."/>
            <person name="Tallon L.J."/>
            <person name="Jenkins J."/>
            <person name="Rooney T."/>
            <person name="Rizzo M."/>
            <person name="Walts A."/>
            <person name="Utterback T."/>
            <person name="Fujii C.Y."/>
            <person name="Shea T.P."/>
            <person name="Creasy T.H."/>
            <person name="Haas B."/>
            <person name="Maiti R."/>
            <person name="Wu D."/>
            <person name="Peterson J."/>
            <person name="Van Aken S."/>
            <person name="Pai G."/>
            <person name="Militscher J."/>
            <person name="Sellers P."/>
            <person name="Gill J.E."/>
            <person name="Feldblyum T.V."/>
            <person name="Preuss D."/>
            <person name="Lin X."/>
            <person name="Nierman W.C."/>
            <person name="Salzberg S.L."/>
            <person name="White O."/>
            <person name="Venter J.C."/>
            <person name="Fraser C.M."/>
            <person name="Kaneko T."/>
            <person name="Nakamura Y."/>
            <person name="Sato S."/>
            <person name="Kato T."/>
            <person name="Asamizu E."/>
            <person name="Sasamoto S."/>
            <person name="Kimura T."/>
            <person name="Idesawa K."/>
            <person name="Kawashima K."/>
            <person name="Kishida Y."/>
            <person name="Kiyokawa C."/>
            <person name="Kohara M."/>
            <person name="Matsumoto M."/>
            <person name="Matsuno A."/>
            <person name="Muraki A."/>
            <person name="Nakayama S."/>
            <person name="Nakazaki N."/>
            <person name="Shinpo S."/>
            <person name="Takeuchi C."/>
            <person name="Wada T."/>
            <person name="Watanabe A."/>
            <person name="Yamada M."/>
            <person name="Yasuda M."/>
            <person name="Tabata S."/>
        </authorList>
    </citation>
    <scope>NUCLEOTIDE SEQUENCE [LARGE SCALE GENOMIC DNA]</scope>
    <source>
        <strain evidence="4">cv. Columbia</strain>
    </source>
</reference>
<name>A0A1I9LQL9_ARATH</name>
<evidence type="ECO:0000256" key="1">
    <source>
        <dbReference type="SAM" id="MobiDB-lite"/>
    </source>
</evidence>
<feature type="compositionally biased region" description="Polar residues" evidence="1">
    <location>
        <begin position="1"/>
        <end position="12"/>
    </location>
</feature>
<evidence type="ECO:0000313" key="3">
    <source>
        <dbReference type="EMBL" id="ANM64877.1"/>
    </source>
</evidence>
<evidence type="ECO:0000313" key="2">
    <source>
        <dbReference type="Araport" id="AT3G57787"/>
    </source>
</evidence>
<dbReference type="InParanoid" id="A0A1I9LQL9"/>
<protein>
    <submittedName>
        <fullName evidence="3">Uncharacterized protein</fullName>
    </submittedName>
</protein>
<accession>A0A1I9LQL9</accession>
<dbReference type="KEGG" id="ath:AT3G57787"/>
<dbReference type="Proteomes" id="UP000006548">
    <property type="component" value="Chromosome 3"/>
</dbReference>
<evidence type="ECO:0000313" key="4">
    <source>
        <dbReference type="Proteomes" id="UP000006548"/>
    </source>
</evidence>
<organism evidence="3 4">
    <name type="scientific">Arabidopsis thaliana</name>
    <name type="common">Mouse-ear cress</name>
    <dbReference type="NCBI Taxonomy" id="3702"/>
    <lineage>
        <taxon>Eukaryota</taxon>
        <taxon>Viridiplantae</taxon>
        <taxon>Streptophyta</taxon>
        <taxon>Embryophyta</taxon>
        <taxon>Tracheophyta</taxon>
        <taxon>Spermatophyta</taxon>
        <taxon>Magnoliopsida</taxon>
        <taxon>eudicotyledons</taxon>
        <taxon>Gunneridae</taxon>
        <taxon>Pentapetalae</taxon>
        <taxon>rosids</taxon>
        <taxon>malvids</taxon>
        <taxon>Brassicales</taxon>
        <taxon>Brassicaceae</taxon>
        <taxon>Camelineae</taxon>
        <taxon>Arabidopsis</taxon>
    </lineage>
</organism>
<dbReference type="RefSeq" id="NP_001326880.1">
    <property type="nucleotide sequence ID" value="NM_001339890.1"/>
</dbReference>
<gene>
    <name evidence="2 3" type="ordered locus">At3g57787</name>
</gene>
<dbReference type="AlphaFoldDB" id="A0A1I9LQL9"/>
<sequence>MNLRQMQASPSRGAQELSGEPRSRLKDQTHSEDYNREEACDVTWKLPIFPLARLSWRRRSPVHEISFGSFFVTRCRPPAWTSRCGSRSEVDPVSERLRCDNQWLRRRHFCDSDFTLSDILMIRRK</sequence>
<feature type="region of interest" description="Disordered" evidence="1">
    <location>
        <begin position="1"/>
        <end position="33"/>
    </location>
</feature>
<dbReference type="EMBL" id="CP002686">
    <property type="protein sequence ID" value="ANM64877.1"/>
    <property type="molecule type" value="Genomic_DNA"/>
</dbReference>
<keyword evidence="4" id="KW-1185">Reference proteome</keyword>